<proteinExistence type="predicted"/>
<feature type="non-terminal residue" evidence="1">
    <location>
        <position position="1"/>
    </location>
</feature>
<feature type="non-terminal residue" evidence="1">
    <location>
        <position position="182"/>
    </location>
</feature>
<sequence length="182" mass="20146">VQHFNLKGLNVTIDLIPSNIPFYGLSSLTTERFERFGSSINPELQVILNGFDDPIIDQVSNFLSAPIKKVEIGLYSTQLSPEDLTLCAQLLRGSIINELEVKMSSGLLEYADASSLDVEIANAPIELPDAPIGYSPEAFVEELESLALSSVHLIDESFSSSRFFGLSRSFWENFLNEVRRTG</sequence>
<protein>
    <submittedName>
        <fullName evidence="1">Uncharacterized protein</fullName>
    </submittedName>
</protein>
<organism evidence="1 2">
    <name type="scientific">Pristionchus mayeri</name>
    <dbReference type="NCBI Taxonomy" id="1317129"/>
    <lineage>
        <taxon>Eukaryota</taxon>
        <taxon>Metazoa</taxon>
        <taxon>Ecdysozoa</taxon>
        <taxon>Nematoda</taxon>
        <taxon>Chromadorea</taxon>
        <taxon>Rhabditida</taxon>
        <taxon>Rhabditina</taxon>
        <taxon>Diplogasteromorpha</taxon>
        <taxon>Diplogasteroidea</taxon>
        <taxon>Neodiplogasteridae</taxon>
        <taxon>Pristionchus</taxon>
    </lineage>
</organism>
<gene>
    <name evidence="1" type="ORF">PMAYCL1PPCAC_27431</name>
</gene>
<comment type="caution">
    <text evidence="1">The sequence shown here is derived from an EMBL/GenBank/DDBJ whole genome shotgun (WGS) entry which is preliminary data.</text>
</comment>
<evidence type="ECO:0000313" key="1">
    <source>
        <dbReference type="EMBL" id="GMR57236.1"/>
    </source>
</evidence>
<dbReference type="Proteomes" id="UP001328107">
    <property type="component" value="Unassembled WGS sequence"/>
</dbReference>
<name>A0AAN5D6D4_9BILA</name>
<reference evidence="2" key="1">
    <citation type="submission" date="2022-10" db="EMBL/GenBank/DDBJ databases">
        <title>Genome assembly of Pristionchus species.</title>
        <authorList>
            <person name="Yoshida K."/>
            <person name="Sommer R.J."/>
        </authorList>
    </citation>
    <scope>NUCLEOTIDE SEQUENCE [LARGE SCALE GENOMIC DNA]</scope>
    <source>
        <strain evidence="2">RS5460</strain>
    </source>
</reference>
<keyword evidence="2" id="KW-1185">Reference proteome</keyword>
<accession>A0AAN5D6D4</accession>
<dbReference type="EMBL" id="BTRK01000006">
    <property type="protein sequence ID" value="GMR57236.1"/>
    <property type="molecule type" value="Genomic_DNA"/>
</dbReference>
<dbReference type="AlphaFoldDB" id="A0AAN5D6D4"/>
<evidence type="ECO:0000313" key="2">
    <source>
        <dbReference type="Proteomes" id="UP001328107"/>
    </source>
</evidence>